<evidence type="ECO:0000256" key="2">
    <source>
        <dbReference type="ARBA" id="ARBA00011738"/>
    </source>
</evidence>
<keyword evidence="9" id="KW-1185">Reference proteome</keyword>
<dbReference type="FunFam" id="4.10.280.10:FF:000032">
    <property type="entry name" value="Transcription factor bHLH123 family"/>
    <property type="match status" value="1"/>
</dbReference>
<evidence type="ECO:0000256" key="3">
    <source>
        <dbReference type="ARBA" id="ARBA00023015"/>
    </source>
</evidence>
<dbReference type="GO" id="GO:0000978">
    <property type="term" value="F:RNA polymerase II cis-regulatory region sequence-specific DNA binding"/>
    <property type="evidence" value="ECO:0007669"/>
    <property type="project" value="TreeGrafter"/>
</dbReference>
<dbReference type="Gene3D" id="4.10.280.10">
    <property type="entry name" value="Helix-loop-helix DNA-binding domain"/>
    <property type="match status" value="1"/>
</dbReference>
<dbReference type="GO" id="GO:0005634">
    <property type="term" value="C:nucleus"/>
    <property type="evidence" value="ECO:0007669"/>
    <property type="project" value="UniProtKB-SubCell"/>
</dbReference>
<feature type="compositionally biased region" description="Basic and acidic residues" evidence="7">
    <location>
        <begin position="378"/>
        <end position="397"/>
    </location>
</feature>
<dbReference type="EMBL" id="CP093343">
    <property type="protein sequence ID" value="WOG85259.1"/>
    <property type="molecule type" value="Genomic_DNA"/>
</dbReference>
<keyword evidence="5" id="KW-0804">Transcription</keyword>
<evidence type="ECO:0000256" key="4">
    <source>
        <dbReference type="ARBA" id="ARBA00023125"/>
    </source>
</evidence>
<dbReference type="InterPro" id="IPR045239">
    <property type="entry name" value="bHLH95_bHLH"/>
</dbReference>
<comment type="subcellular location">
    <subcellularLocation>
        <location evidence="1">Nucleus</location>
    </subcellularLocation>
</comment>
<accession>A0A166IUN5</accession>
<comment type="subunit">
    <text evidence="2">Homodimer.</text>
</comment>
<dbReference type="Gramene" id="KZN11510">
    <property type="protein sequence ID" value="KZN11510"/>
    <property type="gene ID" value="DCAR_004166"/>
</dbReference>
<dbReference type="InterPro" id="IPR045843">
    <property type="entry name" value="IND-like"/>
</dbReference>
<evidence type="ECO:0000313" key="9">
    <source>
        <dbReference type="Proteomes" id="UP000077755"/>
    </source>
</evidence>
<dbReference type="AlphaFoldDB" id="A0A166IUN5"/>
<dbReference type="InterPro" id="IPR011598">
    <property type="entry name" value="bHLH_dom"/>
</dbReference>
<evidence type="ECO:0000256" key="5">
    <source>
        <dbReference type="ARBA" id="ARBA00023163"/>
    </source>
</evidence>
<dbReference type="Proteomes" id="UP000077755">
    <property type="component" value="Chromosome 1"/>
</dbReference>
<dbReference type="OMA" id="RICGENW"/>
<dbReference type="CDD" id="cd11393">
    <property type="entry name" value="bHLH_AtbHLH_like"/>
    <property type="match status" value="1"/>
</dbReference>
<dbReference type="PANTHER" id="PTHR16223:SF238">
    <property type="entry name" value="TRANSCRIPTION FACTOR BHLH114"/>
    <property type="match status" value="1"/>
</dbReference>
<dbReference type="GO" id="GO:0000981">
    <property type="term" value="F:DNA-binding transcription factor activity, RNA polymerase II-specific"/>
    <property type="evidence" value="ECO:0007669"/>
    <property type="project" value="TreeGrafter"/>
</dbReference>
<dbReference type="GO" id="GO:0046983">
    <property type="term" value="F:protein dimerization activity"/>
    <property type="evidence" value="ECO:0007669"/>
    <property type="project" value="InterPro"/>
</dbReference>
<dbReference type="KEGG" id="dcr:108211902"/>
<protein>
    <submittedName>
        <fullName evidence="8">Uncharacterized protein</fullName>
    </submittedName>
</protein>
<dbReference type="PANTHER" id="PTHR16223">
    <property type="entry name" value="TRANSCRIPTION FACTOR BHLH83-RELATED"/>
    <property type="match status" value="1"/>
</dbReference>
<reference evidence="8" key="2">
    <citation type="submission" date="2022-03" db="EMBL/GenBank/DDBJ databases">
        <title>Draft title - Genomic analysis of global carrot germplasm unveils the trajectory of domestication and the origin of high carotenoid orange carrot.</title>
        <authorList>
            <person name="Iorizzo M."/>
            <person name="Ellison S."/>
            <person name="Senalik D."/>
            <person name="Macko-Podgorni A."/>
            <person name="Grzebelus D."/>
            <person name="Bostan H."/>
            <person name="Rolling W."/>
            <person name="Curaba J."/>
            <person name="Simon P."/>
        </authorList>
    </citation>
    <scope>NUCLEOTIDE SEQUENCE</scope>
    <source>
        <tissue evidence="8">Leaf</tissue>
    </source>
</reference>
<organism evidence="8 9">
    <name type="scientific">Daucus carota subsp. sativus</name>
    <name type="common">Carrot</name>
    <dbReference type="NCBI Taxonomy" id="79200"/>
    <lineage>
        <taxon>Eukaryota</taxon>
        <taxon>Viridiplantae</taxon>
        <taxon>Streptophyta</taxon>
        <taxon>Embryophyta</taxon>
        <taxon>Tracheophyta</taxon>
        <taxon>Spermatophyta</taxon>
        <taxon>Magnoliopsida</taxon>
        <taxon>eudicotyledons</taxon>
        <taxon>Gunneridae</taxon>
        <taxon>Pentapetalae</taxon>
        <taxon>asterids</taxon>
        <taxon>campanulids</taxon>
        <taxon>Apiales</taxon>
        <taxon>Apiaceae</taxon>
        <taxon>Apioideae</taxon>
        <taxon>Scandiceae</taxon>
        <taxon>Daucinae</taxon>
        <taxon>Daucus</taxon>
        <taxon>Daucus sect. Daucus</taxon>
    </lineage>
</organism>
<dbReference type="InterPro" id="IPR036638">
    <property type="entry name" value="HLH_DNA-bd_sf"/>
</dbReference>
<gene>
    <name evidence="8" type="ORF">DCAR_0104447</name>
</gene>
<dbReference type="SUPFAM" id="SSF47459">
    <property type="entry name" value="HLH, helix-loop-helix DNA-binding domain"/>
    <property type="match status" value="1"/>
</dbReference>
<proteinExistence type="predicted"/>
<dbReference type="OrthoDB" id="673975at2759"/>
<feature type="region of interest" description="Disordered" evidence="7">
    <location>
        <begin position="374"/>
        <end position="397"/>
    </location>
</feature>
<keyword evidence="4" id="KW-0238">DNA-binding</keyword>
<name>A0A166IUN5_DAUCS</name>
<evidence type="ECO:0000256" key="6">
    <source>
        <dbReference type="ARBA" id="ARBA00023242"/>
    </source>
</evidence>
<keyword evidence="3" id="KW-0805">Transcription regulation</keyword>
<keyword evidence="6" id="KW-0539">Nucleus</keyword>
<sequence length="429" mass="47717">MADEFQAGICAENWWMNPSQSNFGSSVCSPIINNMDLISWPADLDIKARASDDQSGSANSEGSIVFEDIRRPMDQDGSLLALNSNLEMINKNLSSSITANWNPTLLDHDNKSNGYNYQTNLLDSLNSSSNYQQDAGNLSHIKKDWSPEKFSTFNEISSLESYKGQPADQVFSVSSSYGYTSSLMQTLFHTDSDQDSVFGNQPMEYAALSNICPEKLNEFTSSNNSLLKPSPVVLPKQPLNHLNLPNNSAWNTSNDDSQFASGQSQFFSPKFADELNCPSLSVKSDNKRNRDMSTAVKINSTEPVFKRQRMQTPSPLPTFKVRKEKLGDRVTALQQLVSPFGKTDTASVLHEAIEYIKLLHDQVTVLITPYIKGGSPIPHDHEQTRRDPKGRRQELRSRGLCLVPISSTFPVASETTADFWTPTFGGSFR</sequence>
<evidence type="ECO:0000256" key="1">
    <source>
        <dbReference type="ARBA" id="ARBA00004123"/>
    </source>
</evidence>
<evidence type="ECO:0000313" key="8">
    <source>
        <dbReference type="EMBL" id="WOG85259.1"/>
    </source>
</evidence>
<evidence type="ECO:0000256" key="7">
    <source>
        <dbReference type="SAM" id="MobiDB-lite"/>
    </source>
</evidence>
<reference evidence="8" key="1">
    <citation type="journal article" date="2016" name="Nat. Genet.">
        <title>A high-quality carrot genome assembly provides new insights into carotenoid accumulation and asterid genome evolution.</title>
        <authorList>
            <person name="Iorizzo M."/>
            <person name="Ellison S."/>
            <person name="Senalik D."/>
            <person name="Zeng P."/>
            <person name="Satapoomin P."/>
            <person name="Huang J."/>
            <person name="Bowman M."/>
            <person name="Iovene M."/>
            <person name="Sanseverino W."/>
            <person name="Cavagnaro P."/>
            <person name="Yildiz M."/>
            <person name="Macko-Podgorni A."/>
            <person name="Moranska E."/>
            <person name="Grzebelus E."/>
            <person name="Grzebelus D."/>
            <person name="Ashrafi H."/>
            <person name="Zheng Z."/>
            <person name="Cheng S."/>
            <person name="Spooner D."/>
            <person name="Van Deynze A."/>
            <person name="Simon P."/>
        </authorList>
    </citation>
    <scope>NUCLEOTIDE SEQUENCE</scope>
    <source>
        <tissue evidence="8">Leaf</tissue>
    </source>
</reference>
<dbReference type="PROSITE" id="PS50888">
    <property type="entry name" value="BHLH"/>
    <property type="match status" value="1"/>
</dbReference>